<organism evidence="2 3">
    <name type="scientific">Malus domestica</name>
    <name type="common">Apple</name>
    <name type="synonym">Pyrus malus</name>
    <dbReference type="NCBI Taxonomy" id="3750"/>
    <lineage>
        <taxon>Eukaryota</taxon>
        <taxon>Viridiplantae</taxon>
        <taxon>Streptophyta</taxon>
        <taxon>Embryophyta</taxon>
        <taxon>Tracheophyta</taxon>
        <taxon>Spermatophyta</taxon>
        <taxon>Magnoliopsida</taxon>
        <taxon>eudicotyledons</taxon>
        <taxon>Gunneridae</taxon>
        <taxon>Pentapetalae</taxon>
        <taxon>rosids</taxon>
        <taxon>fabids</taxon>
        <taxon>Rosales</taxon>
        <taxon>Rosaceae</taxon>
        <taxon>Amygdaloideae</taxon>
        <taxon>Maleae</taxon>
        <taxon>Malus</taxon>
    </lineage>
</organism>
<sequence length="115" mass="13354">MAVLPMPFSIVPHHRRHKLVCKASSVITTHPPQTIFQRRLEAFEVRAIDLETQIENKTKGLELTEEESRIVQDLSREIVSKFLEKPIQFLRSKDGDLEEKLKELQFLATILEESC</sequence>
<evidence type="ECO:0000313" key="3">
    <source>
        <dbReference type="Proteomes" id="UP000290289"/>
    </source>
</evidence>
<evidence type="ECO:0000313" key="2">
    <source>
        <dbReference type="EMBL" id="RXI02779.1"/>
    </source>
</evidence>
<dbReference type="GO" id="GO:0008883">
    <property type="term" value="F:glutamyl-tRNA reductase activity"/>
    <property type="evidence" value="ECO:0007669"/>
    <property type="project" value="InterPro"/>
</dbReference>
<dbReference type="GO" id="GO:0050661">
    <property type="term" value="F:NADP binding"/>
    <property type="evidence" value="ECO:0007669"/>
    <property type="project" value="InterPro"/>
</dbReference>
<dbReference type="EMBL" id="RDQH01000329">
    <property type="protein sequence ID" value="RXI02779.1"/>
    <property type="molecule type" value="Genomic_DNA"/>
</dbReference>
<evidence type="ECO:0000259" key="1">
    <source>
        <dbReference type="Pfam" id="PF00745"/>
    </source>
</evidence>
<comment type="caution">
    <text evidence="2">The sequence shown here is derived from an EMBL/GenBank/DDBJ whole genome shotgun (WGS) entry which is preliminary data.</text>
</comment>
<protein>
    <recommendedName>
        <fullName evidence="1">Tetrapyrrole biosynthesis glutamyl-tRNA reductase dimerisation domain-containing protein</fullName>
    </recommendedName>
</protein>
<name>A0A498K3K3_MALDO</name>
<proteinExistence type="predicted"/>
<feature type="domain" description="Tetrapyrrole biosynthesis glutamyl-tRNA reductase dimerisation" evidence="1">
    <location>
        <begin position="41"/>
        <end position="104"/>
    </location>
</feature>
<reference evidence="2 3" key="1">
    <citation type="submission" date="2018-10" db="EMBL/GenBank/DDBJ databases">
        <title>A high-quality apple genome assembly.</title>
        <authorList>
            <person name="Hu J."/>
        </authorList>
    </citation>
    <scope>NUCLEOTIDE SEQUENCE [LARGE SCALE GENOMIC DNA]</scope>
    <source>
        <strain evidence="3">cv. HFTH1</strain>
        <tissue evidence="2">Young leaf</tissue>
    </source>
</reference>
<dbReference type="Pfam" id="PF00745">
    <property type="entry name" value="GlutR_dimer"/>
    <property type="match status" value="1"/>
</dbReference>
<dbReference type="Proteomes" id="UP000290289">
    <property type="component" value="Chromosome 3"/>
</dbReference>
<keyword evidence="3" id="KW-1185">Reference proteome</keyword>
<gene>
    <name evidence="2" type="ORF">DVH24_002857</name>
</gene>
<dbReference type="AlphaFoldDB" id="A0A498K3K3"/>
<accession>A0A498K3K3</accession>
<dbReference type="GO" id="GO:0033014">
    <property type="term" value="P:tetrapyrrole biosynthetic process"/>
    <property type="evidence" value="ECO:0007669"/>
    <property type="project" value="InterPro"/>
</dbReference>
<dbReference type="InterPro" id="IPR015896">
    <property type="entry name" value="4pyrrol_synth_GluRdtase_dimer"/>
</dbReference>